<dbReference type="PANTHER" id="PTHR37315:SF1">
    <property type="entry name" value="UPF0311 PROTEIN BLR7842"/>
    <property type="match status" value="1"/>
</dbReference>
<dbReference type="InterPro" id="IPR020915">
    <property type="entry name" value="UPF0311"/>
</dbReference>
<proteinExistence type="predicted"/>
<name>A0A0M9EMN2_FUSLA</name>
<dbReference type="OrthoDB" id="2544694at2759"/>
<protein>
    <submittedName>
        <fullName evidence="2">Uncharacterized protein</fullName>
    </submittedName>
</protein>
<dbReference type="PANTHER" id="PTHR37315">
    <property type="entry name" value="UPF0311 PROTEIN BLR7842"/>
    <property type="match status" value="1"/>
</dbReference>
<feature type="region of interest" description="Disordered" evidence="1">
    <location>
        <begin position="1"/>
        <end position="28"/>
    </location>
</feature>
<sequence length="200" mass="22133">MPSKTIPPEATAHLPSPGNDYSHSEPSLPRMRMPHLEFIYRIVADMDKGGVAAIESVDSTHKTRLYLPIQGGTVHGPQIKGVIVDKSGADWAEVLSPKKSFIRLNAMYMLKTDDNVHILVKAQGVYRSGPGLEDKVGEQDTVSQDDVEYFTHIRFEAPGKSRYGWMNGVVAIGVMTMWHGKPVIDCYRLTNFPGRVAANL</sequence>
<keyword evidence="3" id="KW-1185">Reference proteome</keyword>
<dbReference type="EMBL" id="JXCE01000730">
    <property type="protein sequence ID" value="KPA36169.1"/>
    <property type="molecule type" value="Genomic_DNA"/>
</dbReference>
<dbReference type="Proteomes" id="UP000037904">
    <property type="component" value="Unassembled WGS sequence"/>
</dbReference>
<evidence type="ECO:0000313" key="3">
    <source>
        <dbReference type="Proteomes" id="UP000037904"/>
    </source>
</evidence>
<dbReference type="Pfam" id="PF11578">
    <property type="entry name" value="DUF3237"/>
    <property type="match status" value="1"/>
</dbReference>
<dbReference type="Gene3D" id="2.40.160.20">
    <property type="match status" value="1"/>
</dbReference>
<evidence type="ECO:0000313" key="2">
    <source>
        <dbReference type="EMBL" id="KPA36169.1"/>
    </source>
</evidence>
<comment type="caution">
    <text evidence="2">The sequence shown here is derived from an EMBL/GenBank/DDBJ whole genome shotgun (WGS) entry which is preliminary data.</text>
</comment>
<gene>
    <name evidence="2" type="ORF">FLAG1_11077</name>
</gene>
<accession>A0A0M9EMN2</accession>
<dbReference type="AlphaFoldDB" id="A0A0M9EMN2"/>
<organism evidence="2 3">
    <name type="scientific">Fusarium langsethiae</name>
    <dbReference type="NCBI Taxonomy" id="179993"/>
    <lineage>
        <taxon>Eukaryota</taxon>
        <taxon>Fungi</taxon>
        <taxon>Dikarya</taxon>
        <taxon>Ascomycota</taxon>
        <taxon>Pezizomycotina</taxon>
        <taxon>Sordariomycetes</taxon>
        <taxon>Hypocreomycetidae</taxon>
        <taxon>Hypocreales</taxon>
        <taxon>Nectriaceae</taxon>
        <taxon>Fusarium</taxon>
    </lineage>
</organism>
<reference evidence="2 3" key="1">
    <citation type="submission" date="2015-04" db="EMBL/GenBank/DDBJ databases">
        <title>The draft genome sequence of Fusarium langsethiae, a T-2/HT-2 mycotoxin producer.</title>
        <authorList>
            <person name="Lysoe E."/>
            <person name="Divon H.H."/>
            <person name="Terzi V."/>
            <person name="Orru L."/>
            <person name="Lamontanara A."/>
            <person name="Kolseth A.-K."/>
            <person name="Frandsen R.J."/>
            <person name="Nielsen K."/>
            <person name="Thrane U."/>
        </authorList>
    </citation>
    <scope>NUCLEOTIDE SEQUENCE [LARGE SCALE GENOMIC DNA]</scope>
    <source>
        <strain evidence="2 3">Fl201059</strain>
    </source>
</reference>
<evidence type="ECO:0000256" key="1">
    <source>
        <dbReference type="SAM" id="MobiDB-lite"/>
    </source>
</evidence>